<dbReference type="PANTHER" id="PTHR46401:SF2">
    <property type="entry name" value="GLYCOSYLTRANSFERASE WBBK-RELATED"/>
    <property type="match status" value="1"/>
</dbReference>
<dbReference type="Proteomes" id="UP000481616">
    <property type="component" value="Unassembled WGS sequence"/>
</dbReference>
<dbReference type="SUPFAM" id="SSF53756">
    <property type="entry name" value="UDP-Glycosyltransferase/glycogen phosphorylase"/>
    <property type="match status" value="1"/>
</dbReference>
<feature type="domain" description="Glycosyltransferase subfamily 4-like N-terminal" evidence="3">
    <location>
        <begin position="97"/>
        <end position="165"/>
    </location>
</feature>
<dbReference type="EMBL" id="VVYY01000011">
    <property type="protein sequence ID" value="KAA5396994.1"/>
    <property type="molecule type" value="Genomic_DNA"/>
</dbReference>
<evidence type="ECO:0000313" key="6">
    <source>
        <dbReference type="Proteomes" id="UP000441162"/>
    </source>
</evidence>
<organism evidence="5 6">
    <name type="scientific">Phocaeicola dorei</name>
    <dbReference type="NCBI Taxonomy" id="357276"/>
    <lineage>
        <taxon>Bacteria</taxon>
        <taxon>Pseudomonadati</taxon>
        <taxon>Bacteroidota</taxon>
        <taxon>Bacteroidia</taxon>
        <taxon>Bacteroidales</taxon>
        <taxon>Bacteroidaceae</taxon>
        <taxon>Phocaeicola</taxon>
    </lineage>
</organism>
<name>A0A4Q5HPZ3_9BACT</name>
<dbReference type="InterPro" id="IPR001296">
    <property type="entry name" value="Glyco_trans_1"/>
</dbReference>
<dbReference type="Pfam" id="PF13439">
    <property type="entry name" value="Glyco_transf_4"/>
    <property type="match status" value="1"/>
</dbReference>
<dbReference type="InterPro" id="IPR028098">
    <property type="entry name" value="Glyco_trans_4-like_N"/>
</dbReference>
<evidence type="ECO:0000259" key="3">
    <source>
        <dbReference type="Pfam" id="PF13439"/>
    </source>
</evidence>
<evidence type="ECO:0000256" key="1">
    <source>
        <dbReference type="ARBA" id="ARBA00022679"/>
    </source>
</evidence>
<evidence type="ECO:0000313" key="5">
    <source>
        <dbReference type="EMBL" id="KAA5407832.1"/>
    </source>
</evidence>
<comment type="caution">
    <text evidence="5">The sequence shown here is derived from an EMBL/GenBank/DDBJ whole genome shotgun (WGS) entry which is preliminary data.</text>
</comment>
<proteinExistence type="predicted"/>
<evidence type="ECO:0000313" key="7">
    <source>
        <dbReference type="Proteomes" id="UP000481616"/>
    </source>
</evidence>
<dbReference type="CDD" id="cd03809">
    <property type="entry name" value="GT4_MtfB-like"/>
    <property type="match status" value="1"/>
</dbReference>
<dbReference type="RefSeq" id="WP_007844029.1">
    <property type="nucleotide sequence ID" value="NZ_JADNOS010000023.1"/>
</dbReference>
<accession>A0A4Q5HPZ3</accession>
<reference evidence="6 7" key="1">
    <citation type="journal article" date="2019" name="Nat. Med.">
        <title>A library of human gut bacterial isolates paired with longitudinal multiomics data enables mechanistic microbiome research.</title>
        <authorList>
            <person name="Poyet M."/>
            <person name="Groussin M."/>
            <person name="Gibbons S.M."/>
            <person name="Avila-Pacheco J."/>
            <person name="Jiang X."/>
            <person name="Kearney S.M."/>
            <person name="Perrotta A.R."/>
            <person name="Berdy B."/>
            <person name="Zhao S."/>
            <person name="Lieberman T.D."/>
            <person name="Swanson P.K."/>
            <person name="Smith M."/>
            <person name="Roesemann S."/>
            <person name="Alexander J.E."/>
            <person name="Rich S.A."/>
            <person name="Livny J."/>
            <person name="Vlamakis H."/>
            <person name="Clish C."/>
            <person name="Bullock K."/>
            <person name="Deik A."/>
            <person name="Scott J."/>
            <person name="Pierce K.A."/>
            <person name="Xavier R.J."/>
            <person name="Alm E.J."/>
        </authorList>
    </citation>
    <scope>NUCLEOTIDE SEQUENCE [LARGE SCALE GENOMIC DNA]</scope>
    <source>
        <strain evidence="4 7">BIOML-A1</strain>
        <strain evidence="5 6">BIOML-A4</strain>
    </source>
</reference>
<dbReference type="GO" id="GO:0016757">
    <property type="term" value="F:glycosyltransferase activity"/>
    <property type="evidence" value="ECO:0007669"/>
    <property type="project" value="InterPro"/>
</dbReference>
<dbReference type="AlphaFoldDB" id="A0A4Q5HPZ3"/>
<evidence type="ECO:0000259" key="2">
    <source>
        <dbReference type="Pfam" id="PF00534"/>
    </source>
</evidence>
<feature type="domain" description="Glycosyl transferase family 1" evidence="2">
    <location>
        <begin position="178"/>
        <end position="333"/>
    </location>
</feature>
<dbReference type="PANTHER" id="PTHR46401">
    <property type="entry name" value="GLYCOSYLTRANSFERASE WBBK-RELATED"/>
    <property type="match status" value="1"/>
</dbReference>
<sequence length="351" mass="39736">MIVVNSRFLTQPITGVQRFSIELSLQLKKKLGSQVLFVSPSNILHHDLAEILEVKVIGRRTGHAWEQFDLPLFLNQMGKPLLLCMGNTAPVVYRNKVSILHDVTFLRYPQTFSKKFLMFYRLVIPWVLLTSRHVFTVSNFSLEEIVSSYKIDRNKISVVYNAVDQKFACVEDKGLSADKYLFTVSSIKVNKNFGVAVNAFKIIQKRIPDLKLYIMGDMNADSFRNMGNLIEECSKNPNIKLLGRVSDNDLIRYYSNAVAFIFPSLYEGFGIPVLEAQACGCPVISSNSSSLPEILGDSALMCDPNNTNEFANAVLKLVNHKSLKEILIDKGYENIKRFSWEKSAEKLLGYL</sequence>
<keyword evidence="1 5" id="KW-0808">Transferase</keyword>
<gene>
    <name evidence="5" type="ORF">F2Y51_00065</name>
    <name evidence="4" type="ORF">F2Y58_14250</name>
</gene>
<protein>
    <submittedName>
        <fullName evidence="5">Glycosyltransferase family 4 protein</fullName>
    </submittedName>
</protein>
<dbReference type="Proteomes" id="UP000441162">
    <property type="component" value="Unassembled WGS sequence"/>
</dbReference>
<dbReference type="Gene3D" id="3.40.50.2000">
    <property type="entry name" value="Glycogen Phosphorylase B"/>
    <property type="match status" value="2"/>
</dbReference>
<dbReference type="Pfam" id="PF00534">
    <property type="entry name" value="Glycos_transf_1"/>
    <property type="match status" value="1"/>
</dbReference>
<dbReference type="EMBL" id="VVZA01000001">
    <property type="protein sequence ID" value="KAA5407832.1"/>
    <property type="molecule type" value="Genomic_DNA"/>
</dbReference>
<evidence type="ECO:0000313" key="4">
    <source>
        <dbReference type="EMBL" id="KAA5396994.1"/>
    </source>
</evidence>